<dbReference type="Gene3D" id="3.90.550.10">
    <property type="entry name" value="Spore Coat Polysaccharide Biosynthesis Protein SpsA, Chain A"/>
    <property type="match status" value="1"/>
</dbReference>
<dbReference type="EMBL" id="JAVDUJ010000001">
    <property type="protein sequence ID" value="MDR6939052.1"/>
    <property type="molecule type" value="Genomic_DNA"/>
</dbReference>
<reference evidence="4 5" key="1">
    <citation type="submission" date="2023-07" db="EMBL/GenBank/DDBJ databases">
        <title>Sequencing the genomes of 1000 actinobacteria strains.</title>
        <authorList>
            <person name="Klenk H.-P."/>
        </authorList>
    </citation>
    <scope>NUCLEOTIDE SEQUENCE [LARGE SCALE GENOMIC DNA]</scope>
    <source>
        <strain evidence="4 5">DSM 15539</strain>
    </source>
</reference>
<protein>
    <submittedName>
        <fullName evidence="4">Glucose-1-phosphate thymidylyltransferase</fullName>
        <ecNumber evidence="4">2.7.7.24</ecNumber>
    </submittedName>
</protein>
<organism evidence="4 5">
    <name type="scientific">Arcanobacterium hippocoleae</name>
    <dbReference type="NCBI Taxonomy" id="149017"/>
    <lineage>
        <taxon>Bacteria</taxon>
        <taxon>Bacillati</taxon>
        <taxon>Actinomycetota</taxon>
        <taxon>Actinomycetes</taxon>
        <taxon>Actinomycetales</taxon>
        <taxon>Actinomycetaceae</taxon>
        <taxon>Arcanobacterium</taxon>
    </lineage>
</organism>
<dbReference type="EC" id="2.7.7.24" evidence="4"/>
<keyword evidence="2 4" id="KW-0548">Nucleotidyltransferase</keyword>
<dbReference type="PANTHER" id="PTHR43584">
    <property type="entry name" value="NUCLEOTIDYL TRANSFERASE"/>
    <property type="match status" value="1"/>
</dbReference>
<dbReference type="InterPro" id="IPR050065">
    <property type="entry name" value="GlmU-like"/>
</dbReference>
<evidence type="ECO:0000256" key="1">
    <source>
        <dbReference type="ARBA" id="ARBA00022679"/>
    </source>
</evidence>
<proteinExistence type="predicted"/>
<dbReference type="CDD" id="cd04181">
    <property type="entry name" value="NTP_transferase"/>
    <property type="match status" value="1"/>
</dbReference>
<evidence type="ECO:0000256" key="2">
    <source>
        <dbReference type="ARBA" id="ARBA00022695"/>
    </source>
</evidence>
<evidence type="ECO:0000313" key="4">
    <source>
        <dbReference type="EMBL" id="MDR6939052.1"/>
    </source>
</evidence>
<dbReference type="InterPro" id="IPR005835">
    <property type="entry name" value="NTP_transferase_dom"/>
</dbReference>
<dbReference type="PANTHER" id="PTHR43584:SF8">
    <property type="entry name" value="N-ACETYLMURAMATE ALPHA-1-PHOSPHATE URIDYLYLTRANSFERASE"/>
    <property type="match status" value="1"/>
</dbReference>
<comment type="caution">
    <text evidence="4">The sequence shown here is derived from an EMBL/GenBank/DDBJ whole genome shotgun (WGS) entry which is preliminary data.</text>
</comment>
<evidence type="ECO:0000259" key="3">
    <source>
        <dbReference type="Pfam" id="PF00483"/>
    </source>
</evidence>
<keyword evidence="1 4" id="KW-0808">Transferase</keyword>
<accession>A0ABU1T105</accession>
<dbReference type="GO" id="GO:0008879">
    <property type="term" value="F:glucose-1-phosphate thymidylyltransferase activity"/>
    <property type="evidence" value="ECO:0007669"/>
    <property type="project" value="UniProtKB-EC"/>
</dbReference>
<dbReference type="SUPFAM" id="SSF53448">
    <property type="entry name" value="Nucleotide-diphospho-sugar transferases"/>
    <property type="match status" value="1"/>
</dbReference>
<dbReference type="InterPro" id="IPR029044">
    <property type="entry name" value="Nucleotide-diphossugar_trans"/>
</dbReference>
<dbReference type="RefSeq" id="WP_309955362.1">
    <property type="nucleotide sequence ID" value="NZ_JAVDUJ010000001.1"/>
</dbReference>
<dbReference type="Proteomes" id="UP001266099">
    <property type="component" value="Unassembled WGS sequence"/>
</dbReference>
<keyword evidence="5" id="KW-1185">Reference proteome</keyword>
<sequence>MTDLHKVVVLARGLGTRMRKAAAGAELTGAQAEAASLGAKAMMPIGRPFLDHCLHAYADAGITEACLVIGPEHQGVRDYYDSLQTTRIKISYAIQEEPLGTANAVLAAKEWVGTDRFVMVNGDNYYPTEAVRALGATKGNATIGFDADGLVQNSNIPAERIAAFAILRADANGDFADIIEKPAPEVVAAQPKPILVSMNCFCFTPEIFAAAERIVPSARGEYEIVDAVRDLVEHGQRVEIVRSEAGVLDMSNQNDIKAVEQVLQAREVVL</sequence>
<gene>
    <name evidence="4" type="ORF">J2S36_000595</name>
</gene>
<evidence type="ECO:0000313" key="5">
    <source>
        <dbReference type="Proteomes" id="UP001266099"/>
    </source>
</evidence>
<dbReference type="Pfam" id="PF00483">
    <property type="entry name" value="NTP_transferase"/>
    <property type="match status" value="1"/>
</dbReference>
<name>A0ABU1T105_9ACTO</name>
<feature type="domain" description="Nucleotidyl transferase" evidence="3">
    <location>
        <begin position="39"/>
        <end position="244"/>
    </location>
</feature>